<dbReference type="EMBL" id="LR593887">
    <property type="protein sequence ID" value="VTS08580.1"/>
    <property type="molecule type" value="Genomic_DNA"/>
</dbReference>
<dbReference type="InterPro" id="IPR041698">
    <property type="entry name" value="Methyltransf_25"/>
</dbReference>
<dbReference type="CDD" id="cd02440">
    <property type="entry name" value="AdoMet_MTases"/>
    <property type="match status" value="1"/>
</dbReference>
<dbReference type="Proteomes" id="UP000464378">
    <property type="component" value="Chromosome"/>
</dbReference>
<dbReference type="InParanoid" id="A0A6C2YXT5"/>
<dbReference type="GO" id="GO:0008168">
    <property type="term" value="F:methyltransferase activity"/>
    <property type="evidence" value="ECO:0007669"/>
    <property type="project" value="UniProtKB-KW"/>
</dbReference>
<keyword evidence="3" id="KW-1185">Reference proteome</keyword>
<protein>
    <recommendedName>
        <fullName evidence="1">Methyltransferase domain-containing protein</fullName>
    </recommendedName>
</protein>
<dbReference type="SUPFAM" id="SSF53335">
    <property type="entry name" value="S-adenosyl-L-methionine-dependent methyltransferases"/>
    <property type="match status" value="1"/>
</dbReference>
<proteinExistence type="predicted"/>
<dbReference type="GO" id="GO:0032259">
    <property type="term" value="P:methylation"/>
    <property type="evidence" value="ECO:0007669"/>
    <property type="project" value="UniProtKB-KW"/>
</dbReference>
<feature type="domain" description="Methyltransferase" evidence="1">
    <location>
        <begin position="64"/>
        <end position="156"/>
    </location>
</feature>
<dbReference type="AlphaFoldDB" id="A0A6C2YXT5"/>
<name>A0A6C2YXT5_9BACT</name>
<dbReference type="EMBL" id="LR586016">
    <property type="protein sequence ID" value="VIP05612.1"/>
    <property type="molecule type" value="Genomic_DNA"/>
</dbReference>
<organism evidence="2">
    <name type="scientific">Tuwongella immobilis</name>
    <dbReference type="NCBI Taxonomy" id="692036"/>
    <lineage>
        <taxon>Bacteria</taxon>
        <taxon>Pseudomonadati</taxon>
        <taxon>Planctomycetota</taxon>
        <taxon>Planctomycetia</taxon>
        <taxon>Gemmatales</taxon>
        <taxon>Gemmataceae</taxon>
        <taxon>Tuwongella</taxon>
    </lineage>
</organism>
<evidence type="ECO:0000313" key="2">
    <source>
        <dbReference type="EMBL" id="VIP05612.1"/>
    </source>
</evidence>
<evidence type="ECO:0000313" key="3">
    <source>
        <dbReference type="Proteomes" id="UP000464378"/>
    </source>
</evidence>
<gene>
    <name evidence="2" type="ORF">GMBLW1_35810</name>
</gene>
<dbReference type="Gene3D" id="3.40.50.150">
    <property type="entry name" value="Vaccinia Virus protein VP39"/>
    <property type="match status" value="1"/>
</dbReference>
<keyword evidence="2" id="KW-0489">Methyltransferase</keyword>
<dbReference type="RefSeq" id="WP_162660725.1">
    <property type="nucleotide sequence ID" value="NZ_LR593887.1"/>
</dbReference>
<accession>A0A6C2YXT5</accession>
<reference evidence="2" key="1">
    <citation type="submission" date="2019-04" db="EMBL/GenBank/DDBJ databases">
        <authorList>
            <consortium name="Science for Life Laboratories"/>
        </authorList>
    </citation>
    <scope>NUCLEOTIDE SEQUENCE</scope>
    <source>
        <strain evidence="2">MBLW1</strain>
    </source>
</reference>
<dbReference type="Pfam" id="PF13649">
    <property type="entry name" value="Methyltransf_25"/>
    <property type="match status" value="1"/>
</dbReference>
<sequence length="240" mass="26894">MLAWPDLQRRDRQPEWMDQPDLAPELHTAALRGLARLNAVSGAVGMLWRPLRQLAQRLNRPLRILDLAAGGCDTLLALAHRAKRAGYSWHWAACDRSPQARNLALEQAARAGIALEYHTQDLLTQPLPTGYDVLTCSLFLHHLNESEIITLLQHASEAAGEMLLVNDLIRSRLSYALVWLGCRLLTRSPVVHVDGPLSIRAAFTVAEWRQLAERAGLAPVQQSIGWPARMQLQWNRPHDG</sequence>
<dbReference type="InterPro" id="IPR029063">
    <property type="entry name" value="SAM-dependent_MTases_sf"/>
</dbReference>
<keyword evidence="2" id="KW-0808">Transferase</keyword>
<dbReference type="KEGG" id="tim:GMBLW1_35810"/>
<evidence type="ECO:0000259" key="1">
    <source>
        <dbReference type="Pfam" id="PF13649"/>
    </source>
</evidence>